<evidence type="ECO:0000259" key="4">
    <source>
        <dbReference type="Pfam" id="PF24065"/>
    </source>
</evidence>
<accession>A0A433D3E6</accession>
<feature type="region of interest" description="Disordered" evidence="2">
    <location>
        <begin position="502"/>
        <end position="526"/>
    </location>
</feature>
<feature type="compositionally biased region" description="Acidic residues" evidence="2">
    <location>
        <begin position="952"/>
        <end position="963"/>
    </location>
</feature>
<feature type="compositionally biased region" description="Basic residues" evidence="2">
    <location>
        <begin position="731"/>
        <end position="741"/>
    </location>
</feature>
<dbReference type="FunFam" id="3.30.342.10:FF:000018">
    <property type="entry name" value="DNA polymerase"/>
    <property type="match status" value="1"/>
</dbReference>
<organism evidence="5 6">
    <name type="scientific">Jimgerdemannia flammicorona</name>
    <dbReference type="NCBI Taxonomy" id="994334"/>
    <lineage>
        <taxon>Eukaryota</taxon>
        <taxon>Fungi</taxon>
        <taxon>Fungi incertae sedis</taxon>
        <taxon>Mucoromycota</taxon>
        <taxon>Mucoromycotina</taxon>
        <taxon>Endogonomycetes</taxon>
        <taxon>Endogonales</taxon>
        <taxon>Endogonaceae</taxon>
        <taxon>Jimgerdemannia</taxon>
    </lineage>
</organism>
<dbReference type="GO" id="GO:0000724">
    <property type="term" value="P:double-strand break repair via homologous recombination"/>
    <property type="evidence" value="ECO:0007669"/>
    <property type="project" value="TreeGrafter"/>
</dbReference>
<feature type="compositionally biased region" description="Basic and acidic residues" evidence="2">
    <location>
        <begin position="565"/>
        <end position="580"/>
    </location>
</feature>
<dbReference type="GO" id="GO:0003887">
    <property type="term" value="F:DNA-directed DNA polymerase activity"/>
    <property type="evidence" value="ECO:0007669"/>
    <property type="project" value="UniProtKB-EC"/>
</dbReference>
<dbReference type="EMBL" id="RBNI01007410">
    <property type="protein sequence ID" value="RUP45362.1"/>
    <property type="molecule type" value="Genomic_DNA"/>
</dbReference>
<dbReference type="Proteomes" id="UP000268093">
    <property type="component" value="Unassembled WGS sequence"/>
</dbReference>
<name>A0A433D3E6_9FUNG</name>
<feature type="domain" description="DNA polymerase delta/zeta catalytic subunit N-terminal" evidence="3">
    <location>
        <begin position="71"/>
        <end position="151"/>
    </location>
</feature>
<evidence type="ECO:0000259" key="3">
    <source>
        <dbReference type="Pfam" id="PF24055"/>
    </source>
</evidence>
<reference evidence="5 6" key="1">
    <citation type="journal article" date="2018" name="New Phytol.">
        <title>Phylogenomics of Endogonaceae and evolution of mycorrhizas within Mucoromycota.</title>
        <authorList>
            <person name="Chang Y."/>
            <person name="Desiro A."/>
            <person name="Na H."/>
            <person name="Sandor L."/>
            <person name="Lipzen A."/>
            <person name="Clum A."/>
            <person name="Barry K."/>
            <person name="Grigoriev I.V."/>
            <person name="Martin F.M."/>
            <person name="Stajich J.E."/>
            <person name="Smith M.E."/>
            <person name="Bonito G."/>
            <person name="Spatafora J.W."/>
        </authorList>
    </citation>
    <scope>NUCLEOTIDE SEQUENCE [LARGE SCALE GENOMIC DNA]</scope>
    <source>
        <strain evidence="5 6">GMNB39</strain>
    </source>
</reference>
<feature type="region of interest" description="Disordered" evidence="2">
    <location>
        <begin position="844"/>
        <end position="883"/>
    </location>
</feature>
<protein>
    <recommendedName>
        <fullName evidence="7">DNA-directed DNA polymerase</fullName>
    </recommendedName>
</protein>
<feature type="compositionally biased region" description="Pro residues" evidence="2">
    <location>
        <begin position="455"/>
        <end position="466"/>
    </location>
</feature>
<feature type="region of interest" description="Disordered" evidence="2">
    <location>
        <begin position="1179"/>
        <end position="1198"/>
    </location>
</feature>
<feature type="compositionally biased region" description="Low complexity" evidence="2">
    <location>
        <begin position="710"/>
        <end position="720"/>
    </location>
</feature>
<feature type="domain" description="DNA polymerase zeta catalytic subunit N-terminal" evidence="4">
    <location>
        <begin position="15"/>
        <end position="69"/>
    </location>
</feature>
<feature type="region of interest" description="Disordered" evidence="2">
    <location>
        <begin position="538"/>
        <end position="580"/>
    </location>
</feature>
<evidence type="ECO:0000313" key="5">
    <source>
        <dbReference type="EMBL" id="RUP45362.1"/>
    </source>
</evidence>
<dbReference type="GO" id="GO:0005634">
    <property type="term" value="C:nucleus"/>
    <property type="evidence" value="ECO:0007669"/>
    <property type="project" value="TreeGrafter"/>
</dbReference>
<feature type="compositionally biased region" description="Low complexity" evidence="2">
    <location>
        <begin position="610"/>
        <end position="624"/>
    </location>
</feature>
<feature type="compositionally biased region" description="Acidic residues" evidence="2">
    <location>
        <begin position="972"/>
        <end position="985"/>
    </location>
</feature>
<proteinExistence type="predicted"/>
<sequence length="1443" mass="160361">MSTPSSQTISEAAYLSVRVVNIDHYMARPGLMDRSFCSFSPNGVTLQEVPIIRIFGATEAGQKTCLHVHRAFPYLYIPYTGLLDPPTVHRHIYQLGTSLNHAMALSYNRSPTNPYKSQFIAAIVLVKGVPFYGYHVGHRYYLKIYFLNPAHRQRVADLLQSGAVMGMSLQPHEAHIPFELQFMMDYNLFGMGMVRIGRRGVEPDEGVRFRAPLPERARVLAPEGDEEGENAEPRVYTVETVPERLVWAESVAGQVSYAARKVARCEIEVDTAVMAILNRDQVKERDIHANLTEAWGVLKGAGEEEEGAGFGGGEVEAKLVKSLAVLWEDESRRREHKGLPSTIPPVTQNESRSPHAAWSDELRLREMVRRLVEEDTRASEGTDGKEGVMRVVGERDPRDKDVMTAWRGVEALYPKRGGGGVVDEVERGVDAAAKTITTMTDNGGEGSSHRHVHPQTPPRAATPPPDPMTSANLMESFEASLETYDLLSQDSEVIVDHEAIRLSQQREEEEAEEDNEEEGSDKERDAEVEAILEWMAREGDGGIEDSGEEGEEGEVEGLLRMRRRGDKEGEEKGREIKVEVEREEERGMGVVMSDADVFGDIADYLSDYIPTQSTNHSSHHSQTPPRIPTLVRKRTRTPGLEFPDVSSDPVSGSPAHETTSEKRKRTGMDEEIMDEDDVEEETLLEDIIMSSAMLPGWPRDGGGGRIPQVDGAADESASGADGKDDGDDRRWKKTRRLSLGRRKSDGEKKSEDGETANDNSGDLSSSSSSPKPTGPDIVPPSGLTVRDEEDEISANARGKRPIRANTVAGTRPRHNDPALDISPLPPQLGPPVLRPLARRVSALALSGPSSRVKKPPHANPPKAIMPMPNPIPRGPLTRNRSKLSEITEEEVVIVERKGRLKRKGGGVKGKEIGFEDVFDDERVRKRFKWVVESVEVPVLKRIGVEKNTAGEEHEENSGSDEDVWNSISLPEGMEDDIVNNSDDNDSAFNYKRSTPTATGTREALLSSQIVPETSSIYGGDDGDDDDVRALLVDVDDAQPENENFDTLLHDDDDKPRTITPRRTIPLLGPLEVAMRIAPEGAVYFTSSIRGMWSPEPEEREYRAFFDDPPVPRSPTNVMGGSEERIEVDGEVLDDGHGIEASVEKDCAKVDPSINLPSSEAGMSLTSEAIDPDGVTHRTVTQTSDVPSTNSTDIMPFTSTSESLPSTLYKSISMTSDDNPNFDLATLIDWPTRKNNRPTYVLARPAPTAKDLECTLTTEHGLPHVVYREPYFSKEADVPRRPMVFAGKEFRLRSGSVRNLKVFNTRRVDSTAEVEGEEKRKGKGKGKGKEKEETEREKEMTALEKLKRAKGVERGRKTGIRTWSLAREPPTLTEVERWLKEEEEKERAGRAEIEGIEWLHVFMMGMLFGILSSNPWDLQYRRSRKFESGHGRKDYKRCASGEED</sequence>
<evidence type="ECO:0000313" key="6">
    <source>
        <dbReference type="Proteomes" id="UP000268093"/>
    </source>
</evidence>
<dbReference type="OrthoDB" id="2414538at2759"/>
<dbReference type="InterPro" id="IPR056435">
    <property type="entry name" value="DPOD/Z_N"/>
</dbReference>
<evidence type="ECO:0008006" key="7">
    <source>
        <dbReference type="Google" id="ProtNLM"/>
    </source>
</evidence>
<dbReference type="InterPro" id="IPR056447">
    <property type="entry name" value="REV3_N"/>
</dbReference>
<feature type="compositionally biased region" description="Pro residues" evidence="2">
    <location>
        <begin position="823"/>
        <end position="832"/>
    </location>
</feature>
<dbReference type="PANTHER" id="PTHR45812:SF1">
    <property type="entry name" value="DNA POLYMERASE ZETA CATALYTIC SUBUNIT"/>
    <property type="match status" value="1"/>
</dbReference>
<feature type="region of interest" description="Disordered" evidence="2">
    <location>
        <begin position="944"/>
        <end position="999"/>
    </location>
</feature>
<dbReference type="PANTHER" id="PTHR45812">
    <property type="entry name" value="DNA POLYMERASE ZETA CATALYTIC SUBUNIT"/>
    <property type="match status" value="1"/>
</dbReference>
<feature type="compositionally biased region" description="Basic and acidic residues" evidence="2">
    <location>
        <begin position="742"/>
        <end position="752"/>
    </location>
</feature>
<feature type="compositionally biased region" description="Acidic residues" evidence="2">
    <location>
        <begin position="669"/>
        <end position="684"/>
    </location>
</feature>
<feature type="compositionally biased region" description="Basic and acidic residues" evidence="2">
    <location>
        <begin position="721"/>
        <end position="730"/>
    </location>
</feature>
<feature type="compositionally biased region" description="Acidic residues" evidence="2">
    <location>
        <begin position="507"/>
        <end position="520"/>
    </location>
</feature>
<evidence type="ECO:0000256" key="1">
    <source>
        <dbReference type="ARBA" id="ARBA00049244"/>
    </source>
</evidence>
<evidence type="ECO:0000256" key="2">
    <source>
        <dbReference type="SAM" id="MobiDB-lite"/>
    </source>
</evidence>
<dbReference type="SUPFAM" id="SSF53098">
    <property type="entry name" value="Ribonuclease H-like"/>
    <property type="match status" value="1"/>
</dbReference>
<dbReference type="Pfam" id="PF24065">
    <property type="entry name" value="REV3_N"/>
    <property type="match status" value="1"/>
</dbReference>
<feature type="region of interest" description="Disordered" evidence="2">
    <location>
        <begin position="1035"/>
        <end position="1060"/>
    </location>
</feature>
<dbReference type="GO" id="GO:0016035">
    <property type="term" value="C:zeta DNA polymerase complex"/>
    <property type="evidence" value="ECO:0007669"/>
    <property type="project" value="InterPro"/>
</dbReference>
<feature type="compositionally biased region" description="Low complexity" evidence="2">
    <location>
        <begin position="643"/>
        <end position="654"/>
    </location>
</feature>
<feature type="compositionally biased region" description="Basic and acidic residues" evidence="2">
    <location>
        <begin position="1326"/>
        <end position="1338"/>
    </location>
</feature>
<keyword evidence="6" id="KW-1185">Reference proteome</keyword>
<comment type="catalytic activity">
    <reaction evidence="1">
        <text>DNA(n) + a 2'-deoxyribonucleoside 5'-triphosphate = DNA(n+1) + diphosphate</text>
        <dbReference type="Rhea" id="RHEA:22508"/>
        <dbReference type="Rhea" id="RHEA-COMP:17339"/>
        <dbReference type="Rhea" id="RHEA-COMP:17340"/>
        <dbReference type="ChEBI" id="CHEBI:33019"/>
        <dbReference type="ChEBI" id="CHEBI:61560"/>
        <dbReference type="ChEBI" id="CHEBI:173112"/>
        <dbReference type="EC" id="2.7.7.7"/>
    </reaction>
</comment>
<comment type="caution">
    <text evidence="5">The sequence shown here is derived from an EMBL/GenBank/DDBJ whole genome shotgun (WGS) entry which is preliminary data.</text>
</comment>
<feature type="region of interest" description="Disordered" evidence="2">
    <location>
        <begin position="609"/>
        <end position="832"/>
    </location>
</feature>
<dbReference type="Pfam" id="PF24055">
    <property type="entry name" value="POL3_N"/>
    <property type="match status" value="1"/>
</dbReference>
<feature type="compositionally biased region" description="Acidic residues" evidence="2">
    <location>
        <begin position="541"/>
        <end position="555"/>
    </location>
</feature>
<dbReference type="InterPro" id="IPR012337">
    <property type="entry name" value="RNaseH-like_sf"/>
</dbReference>
<feature type="region of interest" description="Disordered" evidence="2">
    <location>
        <begin position="439"/>
        <end position="466"/>
    </location>
</feature>
<feature type="region of interest" description="Disordered" evidence="2">
    <location>
        <begin position="1308"/>
        <end position="1338"/>
    </location>
</feature>
<dbReference type="GO" id="GO:0042276">
    <property type="term" value="P:error-prone translesion synthesis"/>
    <property type="evidence" value="ECO:0007669"/>
    <property type="project" value="TreeGrafter"/>
</dbReference>
<feature type="region of interest" description="Disordered" evidence="2">
    <location>
        <begin position="335"/>
        <end position="356"/>
    </location>
</feature>
<feature type="compositionally biased region" description="Basic and acidic residues" evidence="2">
    <location>
        <begin position="1047"/>
        <end position="1056"/>
    </location>
</feature>
<dbReference type="Gene3D" id="3.30.342.10">
    <property type="entry name" value="DNA Polymerase, chain B, domain 1"/>
    <property type="match status" value="1"/>
</dbReference>
<dbReference type="InterPro" id="IPR030559">
    <property type="entry name" value="PolZ_Rev3"/>
</dbReference>
<gene>
    <name evidence="5" type="ORF">BC936DRAFT_148271</name>
</gene>